<proteinExistence type="predicted"/>
<dbReference type="EMBL" id="KV460207">
    <property type="protein sequence ID" value="OBU00932.1"/>
    <property type="molecule type" value="Genomic_DNA"/>
</dbReference>
<sequence length="180" mass="19394">MVLRPKCPATVEKFNAHGSCRARSHSFLTLVFLAAPSISPLSIWTWACAGNKLYYLVVLKGTVATCTTGREGFCKHNYYSAPAGIDKLDGKLWGGVKLDDFVVGGVNGYHANGDKNGCKLADPNDSKTASSLYDMGIRSPGVVGIPVCDTNTALQNWIDEERFGSHENYPCVPLDVVVPP</sequence>
<evidence type="ECO:0008006" key="3">
    <source>
        <dbReference type="Google" id="ProtNLM"/>
    </source>
</evidence>
<dbReference type="AlphaFoldDB" id="A0A2P2SVV3"/>
<evidence type="ECO:0000313" key="1">
    <source>
        <dbReference type="EMBL" id="OBU00932.1"/>
    </source>
</evidence>
<keyword evidence="2" id="KW-1185">Reference proteome</keyword>
<dbReference type="STRING" id="342668.A0A2P2SVV3"/>
<dbReference type="Proteomes" id="UP000091956">
    <property type="component" value="Unassembled WGS sequence"/>
</dbReference>
<evidence type="ECO:0000313" key="2">
    <source>
        <dbReference type="Proteomes" id="UP000091956"/>
    </source>
</evidence>
<protein>
    <recommendedName>
        <fullName evidence="3">Ecp2 effector protein domain-containing protein</fullName>
    </recommendedName>
</protein>
<organism evidence="1 2">
    <name type="scientific">Pseudogymnoascus verrucosus</name>
    <dbReference type="NCBI Taxonomy" id="342668"/>
    <lineage>
        <taxon>Eukaryota</taxon>
        <taxon>Fungi</taxon>
        <taxon>Dikarya</taxon>
        <taxon>Ascomycota</taxon>
        <taxon>Pezizomycotina</taxon>
        <taxon>Leotiomycetes</taxon>
        <taxon>Thelebolales</taxon>
        <taxon>Thelebolaceae</taxon>
        <taxon>Pseudogymnoascus</taxon>
    </lineage>
</organism>
<name>A0A2P2SVV3_9PEZI</name>
<reference evidence="2" key="2">
    <citation type="journal article" date="2018" name="Nat. Commun.">
        <title>Extreme sensitivity to ultraviolet light in the fungal pathogen causing white-nose syndrome of bats.</title>
        <authorList>
            <person name="Palmer J.M."/>
            <person name="Drees K.P."/>
            <person name="Foster J.T."/>
            <person name="Lindner D.L."/>
        </authorList>
    </citation>
    <scope>NUCLEOTIDE SEQUENCE [LARGE SCALE GENOMIC DNA]</scope>
    <source>
        <strain evidence="2">UAMH 10579</strain>
    </source>
</reference>
<accession>A0A2P2SVV3</accession>
<gene>
    <name evidence="1" type="ORF">VE01_00750</name>
</gene>
<dbReference type="RefSeq" id="XP_018134664.1">
    <property type="nucleotide sequence ID" value="XM_018270278.1"/>
</dbReference>
<reference evidence="1 2" key="1">
    <citation type="submission" date="2016-03" db="EMBL/GenBank/DDBJ databases">
        <title>Comparative genomics of Pseudogymnoascus destructans, the fungus causing white-nose syndrome of bats.</title>
        <authorList>
            <person name="Palmer J.M."/>
            <person name="Drees K.P."/>
            <person name="Foster J.T."/>
            <person name="Lindner D.L."/>
        </authorList>
    </citation>
    <scope>NUCLEOTIDE SEQUENCE [LARGE SCALE GENOMIC DNA]</scope>
    <source>
        <strain evidence="1 2">UAMH 10579</strain>
    </source>
</reference>
<dbReference type="GeneID" id="28834136"/>